<evidence type="ECO:0000313" key="2">
    <source>
        <dbReference type="Proteomes" id="UP000192911"/>
    </source>
</evidence>
<dbReference type="EMBL" id="FXAH01000013">
    <property type="protein sequence ID" value="SMF63029.1"/>
    <property type="molecule type" value="Genomic_DNA"/>
</dbReference>
<dbReference type="GeneID" id="95553202"/>
<dbReference type="RefSeq" id="WP_085229325.1">
    <property type="nucleotide sequence ID" value="NZ_BSQD01000007.1"/>
</dbReference>
<dbReference type="OrthoDB" id="9112139at2"/>
<gene>
    <name evidence="1" type="ORF">SAMN06295900_11362</name>
</gene>
<dbReference type="AlphaFoldDB" id="A0A1X7G2V7"/>
<accession>A0A1X7G2V7</accession>
<reference evidence="2" key="1">
    <citation type="submission" date="2017-04" db="EMBL/GenBank/DDBJ databases">
        <authorList>
            <person name="Varghese N."/>
            <person name="Submissions S."/>
        </authorList>
    </citation>
    <scope>NUCLEOTIDE SEQUENCE [LARGE SCALE GENOMIC DNA]</scope>
    <source>
        <strain evidence="2">Ballard 720</strain>
    </source>
</reference>
<protein>
    <submittedName>
        <fullName evidence="1">Uncharacterized protein</fullName>
    </submittedName>
</protein>
<evidence type="ECO:0000313" key="1">
    <source>
        <dbReference type="EMBL" id="SMF63029.1"/>
    </source>
</evidence>
<sequence length="81" mass="9024">MRTTRSSGAMTLLTEIDEASGREVRSLRLETTEDGKSILLIEVDERKPGIHRELRYEITAAELIAAIRAHGAELPGEQHAR</sequence>
<proteinExistence type="predicted"/>
<name>A0A1X7G2V7_TRICW</name>
<dbReference type="Proteomes" id="UP000192911">
    <property type="component" value="Unassembled WGS sequence"/>
</dbReference>
<organism evidence="1 2">
    <name type="scientific">Trinickia caryophylli</name>
    <name type="common">Paraburkholderia caryophylli</name>
    <dbReference type="NCBI Taxonomy" id="28094"/>
    <lineage>
        <taxon>Bacteria</taxon>
        <taxon>Pseudomonadati</taxon>
        <taxon>Pseudomonadota</taxon>
        <taxon>Betaproteobacteria</taxon>
        <taxon>Burkholderiales</taxon>
        <taxon>Burkholderiaceae</taxon>
        <taxon>Trinickia</taxon>
    </lineage>
</organism>
<keyword evidence="2" id="KW-1185">Reference proteome</keyword>